<dbReference type="EMBL" id="JASNQZ010000002">
    <property type="protein sequence ID" value="KAL0960196.1"/>
    <property type="molecule type" value="Genomic_DNA"/>
</dbReference>
<evidence type="ECO:0000313" key="4">
    <source>
        <dbReference type="Proteomes" id="UP001556367"/>
    </source>
</evidence>
<gene>
    <name evidence="3" type="ORF">HGRIS_011830</name>
</gene>
<name>A0ABR3JWG9_9AGAR</name>
<keyword evidence="2" id="KW-0732">Signal</keyword>
<dbReference type="Proteomes" id="UP001556367">
    <property type="component" value="Unassembled WGS sequence"/>
</dbReference>
<reference evidence="4" key="1">
    <citation type="submission" date="2024-06" db="EMBL/GenBank/DDBJ databases">
        <title>Multi-omics analyses provide insights into the biosynthesis of the anticancer antibiotic pleurotin in Hohenbuehelia grisea.</title>
        <authorList>
            <person name="Weaver J.A."/>
            <person name="Alberti F."/>
        </authorList>
    </citation>
    <scope>NUCLEOTIDE SEQUENCE [LARGE SCALE GENOMIC DNA]</scope>
    <source>
        <strain evidence="4">T-177</strain>
    </source>
</reference>
<evidence type="ECO:0000256" key="1">
    <source>
        <dbReference type="SAM" id="MobiDB-lite"/>
    </source>
</evidence>
<comment type="caution">
    <text evidence="3">The sequence shown here is derived from an EMBL/GenBank/DDBJ whole genome shotgun (WGS) entry which is preliminary data.</text>
</comment>
<proteinExistence type="predicted"/>
<protein>
    <submittedName>
        <fullName evidence="3">Uncharacterized protein</fullName>
    </submittedName>
</protein>
<feature type="region of interest" description="Disordered" evidence="1">
    <location>
        <begin position="139"/>
        <end position="160"/>
    </location>
</feature>
<organism evidence="3 4">
    <name type="scientific">Hohenbuehelia grisea</name>
    <dbReference type="NCBI Taxonomy" id="104357"/>
    <lineage>
        <taxon>Eukaryota</taxon>
        <taxon>Fungi</taxon>
        <taxon>Dikarya</taxon>
        <taxon>Basidiomycota</taxon>
        <taxon>Agaricomycotina</taxon>
        <taxon>Agaricomycetes</taxon>
        <taxon>Agaricomycetidae</taxon>
        <taxon>Agaricales</taxon>
        <taxon>Pleurotineae</taxon>
        <taxon>Pleurotaceae</taxon>
        <taxon>Hohenbuehelia</taxon>
    </lineage>
</organism>
<feature type="compositionally biased region" description="Basic and acidic residues" evidence="1">
    <location>
        <begin position="148"/>
        <end position="157"/>
    </location>
</feature>
<feature type="chain" id="PRO_5047168575" evidence="2">
    <location>
        <begin position="22"/>
        <end position="288"/>
    </location>
</feature>
<feature type="signal peptide" evidence="2">
    <location>
        <begin position="1"/>
        <end position="21"/>
    </location>
</feature>
<evidence type="ECO:0000256" key="2">
    <source>
        <dbReference type="SAM" id="SignalP"/>
    </source>
</evidence>
<accession>A0ABR3JWG9</accession>
<sequence length="288" mass="31061">MLIKHWLAILGVVSASHIALAALPPPLDLTQVAKKPGPVVGEGGICLAWTPRSTKTFVGARGLTCCHDPRLADAKKCMKECPGKVKVPDITEPPVTIVGEGEICLAWKATKKYQCMFHPIPRQFCDPRLADAQKCMKECPGQRQGPKPTEEPVEPKTPKPVGEGGVCQAWTPAEIKTFPCMYSAKGLTCCRDPRLADAQKCMKVCPGDAEVPKPTEKLVEEGGICAAGLKCCRDPRLADAQKCMKACPGEVQPPKVTEQPVKIVRQGGICAAMRSTEKLTTISNFYSL</sequence>
<keyword evidence="4" id="KW-1185">Reference proteome</keyword>
<evidence type="ECO:0000313" key="3">
    <source>
        <dbReference type="EMBL" id="KAL0960196.1"/>
    </source>
</evidence>